<comment type="similarity">
    <text evidence="2">Belongs to the uracil-DNA glycosylase (UDG) superfamily. Type 4 (UDGa) family.</text>
</comment>
<dbReference type="SMART" id="SM00987">
    <property type="entry name" value="UreE_C"/>
    <property type="match status" value="1"/>
</dbReference>
<evidence type="ECO:0000256" key="8">
    <source>
        <dbReference type="ARBA" id="ARBA00022801"/>
    </source>
</evidence>
<comment type="catalytic activity">
    <reaction evidence="1">
        <text>Hydrolyzes single-stranded DNA or mismatched double-stranded DNA and polynucleotides, releasing free uracil.</text>
        <dbReference type="EC" id="3.2.2.27"/>
    </reaction>
</comment>
<keyword evidence="5" id="KW-0004">4Fe-4S</keyword>
<keyword evidence="6" id="KW-0479">Metal-binding</keyword>
<dbReference type="GO" id="GO:0051539">
    <property type="term" value="F:4 iron, 4 sulfur cluster binding"/>
    <property type="evidence" value="ECO:0007669"/>
    <property type="project" value="UniProtKB-KW"/>
</dbReference>
<dbReference type="InterPro" id="IPR036895">
    <property type="entry name" value="Uracil-DNA_glycosylase-like_sf"/>
</dbReference>
<dbReference type="NCBIfam" id="TIGR00758">
    <property type="entry name" value="UDG_fam4"/>
    <property type="match status" value="1"/>
</dbReference>
<dbReference type="Gene3D" id="3.40.470.10">
    <property type="entry name" value="Uracil-DNA glycosylase-like domain"/>
    <property type="match status" value="1"/>
</dbReference>
<feature type="region of interest" description="Disordered" evidence="12">
    <location>
        <begin position="1"/>
        <end position="21"/>
    </location>
</feature>
<keyword evidence="9" id="KW-0408">Iron</keyword>
<evidence type="ECO:0000256" key="1">
    <source>
        <dbReference type="ARBA" id="ARBA00001400"/>
    </source>
</evidence>
<evidence type="ECO:0000256" key="12">
    <source>
        <dbReference type="SAM" id="MobiDB-lite"/>
    </source>
</evidence>
<protein>
    <recommendedName>
        <fullName evidence="4">Type-4 uracil-DNA glycosylase</fullName>
        <ecNumber evidence="3">3.2.2.27</ecNumber>
    </recommendedName>
</protein>
<dbReference type="SUPFAM" id="SSF52141">
    <property type="entry name" value="Uracil-DNA glycosylase-like"/>
    <property type="match status" value="1"/>
</dbReference>
<gene>
    <name evidence="14" type="ORF">A2797_01730</name>
</gene>
<evidence type="ECO:0000259" key="13">
    <source>
        <dbReference type="SMART" id="SM00986"/>
    </source>
</evidence>
<evidence type="ECO:0000313" key="14">
    <source>
        <dbReference type="EMBL" id="OGC54587.1"/>
    </source>
</evidence>
<dbReference type="GO" id="GO:0046872">
    <property type="term" value="F:metal ion binding"/>
    <property type="evidence" value="ECO:0007669"/>
    <property type="project" value="UniProtKB-KW"/>
</dbReference>
<accession>A0A1F4VBU2</accession>
<evidence type="ECO:0000256" key="6">
    <source>
        <dbReference type="ARBA" id="ARBA00022723"/>
    </source>
</evidence>
<evidence type="ECO:0000256" key="3">
    <source>
        <dbReference type="ARBA" id="ARBA00012030"/>
    </source>
</evidence>
<sequence>MARENTAPVSSPATARAAGDDMQKNKELLGQLERVIATCHNCRLWRGATHAVPGEGNASAKVMFVGEAPGFNEDKLGRPFVGRAGELLDRLLVRNGFKRDEVFITNVVKHRPPENRGPMKDEVRACLPYLLQQIQIVNPKVLIPLGRYALEVFIKDKPISEIHGQAYKIGSRVIFPLYHPAAALRSAAVARIFEKDFRDLPKVIRGELATRELEVVSRDKNQLKLI</sequence>
<dbReference type="InterPro" id="IPR005122">
    <property type="entry name" value="Uracil-DNA_glycosylase-like"/>
</dbReference>
<dbReference type="InterPro" id="IPR051536">
    <property type="entry name" value="UDG_Type-4/5"/>
</dbReference>
<dbReference type="EC" id="3.2.2.27" evidence="3"/>
<dbReference type="EMBL" id="MEVC01000020">
    <property type="protein sequence ID" value="OGC54587.1"/>
    <property type="molecule type" value="Genomic_DNA"/>
</dbReference>
<organism evidence="14 15">
    <name type="scientific">candidate division WWE3 bacterium RIFCSPHIGHO2_01_FULL_48_15</name>
    <dbReference type="NCBI Taxonomy" id="1802619"/>
    <lineage>
        <taxon>Bacteria</taxon>
        <taxon>Katanobacteria</taxon>
    </lineage>
</organism>
<dbReference type="InterPro" id="IPR005273">
    <property type="entry name" value="Ura-DNA_glyco_family4"/>
</dbReference>
<dbReference type="GO" id="GO:0004844">
    <property type="term" value="F:uracil DNA N-glycosylase activity"/>
    <property type="evidence" value="ECO:0007669"/>
    <property type="project" value="UniProtKB-EC"/>
</dbReference>
<keyword evidence="7" id="KW-0227">DNA damage</keyword>
<evidence type="ECO:0000256" key="2">
    <source>
        <dbReference type="ARBA" id="ARBA00006521"/>
    </source>
</evidence>
<reference evidence="14 15" key="1">
    <citation type="journal article" date="2016" name="Nat. Commun.">
        <title>Thousands of microbial genomes shed light on interconnected biogeochemical processes in an aquifer system.</title>
        <authorList>
            <person name="Anantharaman K."/>
            <person name="Brown C.T."/>
            <person name="Hug L.A."/>
            <person name="Sharon I."/>
            <person name="Castelle C.J."/>
            <person name="Probst A.J."/>
            <person name="Thomas B.C."/>
            <person name="Singh A."/>
            <person name="Wilkins M.J."/>
            <person name="Karaoz U."/>
            <person name="Brodie E.L."/>
            <person name="Williams K.H."/>
            <person name="Hubbard S.S."/>
            <person name="Banfield J.F."/>
        </authorList>
    </citation>
    <scope>NUCLEOTIDE SEQUENCE [LARGE SCALE GENOMIC DNA]</scope>
</reference>
<proteinExistence type="inferred from homology"/>
<name>A0A1F4VBU2_UNCKA</name>
<evidence type="ECO:0000256" key="11">
    <source>
        <dbReference type="ARBA" id="ARBA00023204"/>
    </source>
</evidence>
<keyword evidence="11" id="KW-0234">DNA repair</keyword>
<dbReference type="SMART" id="SM00986">
    <property type="entry name" value="UDG"/>
    <property type="match status" value="1"/>
</dbReference>
<evidence type="ECO:0000256" key="9">
    <source>
        <dbReference type="ARBA" id="ARBA00023004"/>
    </source>
</evidence>
<keyword evidence="8" id="KW-0378">Hydrolase</keyword>
<feature type="domain" description="Uracil-DNA glycosylase-like" evidence="13">
    <location>
        <begin position="53"/>
        <end position="198"/>
    </location>
</feature>
<dbReference type="GO" id="GO:0006281">
    <property type="term" value="P:DNA repair"/>
    <property type="evidence" value="ECO:0007669"/>
    <property type="project" value="UniProtKB-KW"/>
</dbReference>
<dbReference type="PANTHER" id="PTHR33693:SF1">
    <property type="entry name" value="TYPE-4 URACIL-DNA GLYCOSYLASE"/>
    <property type="match status" value="1"/>
</dbReference>
<evidence type="ECO:0000256" key="4">
    <source>
        <dbReference type="ARBA" id="ARBA00019403"/>
    </source>
</evidence>
<dbReference type="AlphaFoldDB" id="A0A1F4VBU2"/>
<dbReference type="STRING" id="1802619.A2797_01730"/>
<dbReference type="PANTHER" id="PTHR33693">
    <property type="entry name" value="TYPE-5 URACIL-DNA GLYCOSYLASE"/>
    <property type="match status" value="1"/>
</dbReference>
<evidence type="ECO:0000256" key="10">
    <source>
        <dbReference type="ARBA" id="ARBA00023014"/>
    </source>
</evidence>
<comment type="caution">
    <text evidence="14">The sequence shown here is derived from an EMBL/GenBank/DDBJ whole genome shotgun (WGS) entry which is preliminary data.</text>
</comment>
<dbReference type="CDD" id="cd10030">
    <property type="entry name" value="UDG-F4_TTUDGA_SPO1dp_like"/>
    <property type="match status" value="1"/>
</dbReference>
<evidence type="ECO:0000313" key="15">
    <source>
        <dbReference type="Proteomes" id="UP000179005"/>
    </source>
</evidence>
<evidence type="ECO:0000256" key="5">
    <source>
        <dbReference type="ARBA" id="ARBA00022485"/>
    </source>
</evidence>
<dbReference type="Proteomes" id="UP000179005">
    <property type="component" value="Unassembled WGS sequence"/>
</dbReference>
<dbReference type="Pfam" id="PF03167">
    <property type="entry name" value="UDG"/>
    <property type="match status" value="1"/>
</dbReference>
<keyword evidence="10" id="KW-0411">Iron-sulfur</keyword>
<evidence type="ECO:0000256" key="7">
    <source>
        <dbReference type="ARBA" id="ARBA00022763"/>
    </source>
</evidence>